<protein>
    <submittedName>
        <fullName evidence="1">Uncharacterized protein</fullName>
    </submittedName>
</protein>
<reference evidence="2" key="1">
    <citation type="submission" date="2011-08" db="EMBL/GenBank/DDBJ databases">
        <authorList>
            <person name="Rombauts S."/>
        </authorList>
    </citation>
    <scope>NUCLEOTIDE SEQUENCE</scope>
    <source>
        <strain evidence="2">London</strain>
    </source>
</reference>
<accession>T1KWV5</accession>
<reference evidence="1" key="2">
    <citation type="submission" date="2015-06" db="UniProtKB">
        <authorList>
            <consortium name="EnsemblMetazoa"/>
        </authorList>
    </citation>
    <scope>IDENTIFICATION</scope>
</reference>
<sequence length="50" mass="5844">MIVLRSNTSINYFHFKPVNSSTRRLLSFLTVESKHFHEMSSILNTYPKNG</sequence>
<name>T1KWV5_TETUR</name>
<evidence type="ECO:0000313" key="2">
    <source>
        <dbReference type="Proteomes" id="UP000015104"/>
    </source>
</evidence>
<dbReference type="EnsemblMetazoa" id="tetur25g00170.1">
    <property type="protein sequence ID" value="tetur25g00170.1"/>
    <property type="gene ID" value="tetur25g00170"/>
</dbReference>
<dbReference type="EMBL" id="CAEY01000675">
    <property type="status" value="NOT_ANNOTATED_CDS"/>
    <property type="molecule type" value="Genomic_DNA"/>
</dbReference>
<proteinExistence type="predicted"/>
<organism evidence="1 2">
    <name type="scientific">Tetranychus urticae</name>
    <name type="common">Two-spotted spider mite</name>
    <dbReference type="NCBI Taxonomy" id="32264"/>
    <lineage>
        <taxon>Eukaryota</taxon>
        <taxon>Metazoa</taxon>
        <taxon>Ecdysozoa</taxon>
        <taxon>Arthropoda</taxon>
        <taxon>Chelicerata</taxon>
        <taxon>Arachnida</taxon>
        <taxon>Acari</taxon>
        <taxon>Acariformes</taxon>
        <taxon>Trombidiformes</taxon>
        <taxon>Prostigmata</taxon>
        <taxon>Eleutherengona</taxon>
        <taxon>Raphignathae</taxon>
        <taxon>Tetranychoidea</taxon>
        <taxon>Tetranychidae</taxon>
        <taxon>Tetranychus</taxon>
    </lineage>
</organism>
<keyword evidence="2" id="KW-1185">Reference proteome</keyword>
<dbReference type="HOGENOM" id="CLU_3126926_0_0_1"/>
<dbReference type="AlphaFoldDB" id="T1KWV5"/>
<evidence type="ECO:0000313" key="1">
    <source>
        <dbReference type="EnsemblMetazoa" id="tetur25g00170.1"/>
    </source>
</evidence>
<dbReference type="Proteomes" id="UP000015104">
    <property type="component" value="Unassembled WGS sequence"/>
</dbReference>